<proteinExistence type="predicted"/>
<dbReference type="AlphaFoldDB" id="A0A1I4G947"/>
<name>A0A1I4G947_9GAMM</name>
<gene>
    <name evidence="2" type="ORF">SAMN04244574_03728</name>
</gene>
<dbReference type="GO" id="GO:0006355">
    <property type="term" value="P:regulation of DNA-templated transcription"/>
    <property type="evidence" value="ECO:0007669"/>
    <property type="project" value="InterPro"/>
</dbReference>
<dbReference type="Proteomes" id="UP000199579">
    <property type="component" value="Unassembled WGS sequence"/>
</dbReference>
<evidence type="ECO:0000256" key="1">
    <source>
        <dbReference type="SAM" id="MobiDB-lite"/>
    </source>
</evidence>
<organism evidence="2 3">
    <name type="scientific">Azotobacter beijerinckii</name>
    <dbReference type="NCBI Taxonomy" id="170623"/>
    <lineage>
        <taxon>Bacteria</taxon>
        <taxon>Pseudomonadati</taxon>
        <taxon>Pseudomonadota</taxon>
        <taxon>Gammaproteobacteria</taxon>
        <taxon>Pseudomonadales</taxon>
        <taxon>Pseudomonadaceae</taxon>
        <taxon>Azotobacter</taxon>
    </lineage>
</organism>
<dbReference type="RefSeq" id="WP_090942803.1">
    <property type="nucleotide sequence ID" value="NZ_FOSX01000084.1"/>
</dbReference>
<dbReference type="InterPro" id="IPR013321">
    <property type="entry name" value="Arc_rbn_hlx_hlx"/>
</dbReference>
<evidence type="ECO:0000313" key="3">
    <source>
        <dbReference type="Proteomes" id="UP000199579"/>
    </source>
</evidence>
<feature type="region of interest" description="Disordered" evidence="1">
    <location>
        <begin position="1"/>
        <end position="31"/>
    </location>
</feature>
<dbReference type="EMBL" id="FOSX01000084">
    <property type="protein sequence ID" value="SFL26565.1"/>
    <property type="molecule type" value="Genomic_DNA"/>
</dbReference>
<reference evidence="2 3" key="1">
    <citation type="submission" date="2016-10" db="EMBL/GenBank/DDBJ databases">
        <authorList>
            <person name="de Groot N.N."/>
        </authorList>
    </citation>
    <scope>NUCLEOTIDE SEQUENCE [LARGE SCALE GENOMIC DNA]</scope>
    <source>
        <strain evidence="2 3">DSM 381</strain>
    </source>
</reference>
<protein>
    <submittedName>
        <fullName evidence="2">Uncharacterized protein</fullName>
    </submittedName>
</protein>
<accession>A0A1I4G947</accession>
<sequence length="93" mass="10311">MTDAKTPRISISAPKPRRSDKGEPPQSAADTVVVGNNTRTASDSQLVDINFKIPTELRKDFRLFCATHEVSQVSAFKEALTDYMKKKGWTPGE</sequence>
<evidence type="ECO:0000313" key="2">
    <source>
        <dbReference type="EMBL" id="SFL26565.1"/>
    </source>
</evidence>
<dbReference type="Gene3D" id="1.10.1220.10">
    <property type="entry name" value="Met repressor-like"/>
    <property type="match status" value="1"/>
</dbReference>